<feature type="region of interest" description="Disordered" evidence="1">
    <location>
        <begin position="161"/>
        <end position="187"/>
    </location>
</feature>
<accession>A0A1H3I536</accession>
<proteinExistence type="predicted"/>
<sequence length="187" mass="19757">MKKSIGAGLLLFAFAAGGTVVPRWLAPSQPAPVSAVVALPLVSASAPVAGEPLLAGQRGRVHEVFYHAGQSVRRGQLLLKLLQKQPSVQQQQLQLRLKRQQQTYAALLNQAAPAEQLVAAQAQLAATREQLARAVPMLNFVYVTAPADGLLLAPTAHAGDQLRPDSPVAQLAPLPTPDTTPLLSHVE</sequence>
<dbReference type="STRING" id="651662.SAMN04488069_106271"/>
<keyword evidence="3" id="KW-1185">Reference proteome</keyword>
<dbReference type="Gene3D" id="1.10.287.470">
    <property type="entry name" value="Helix hairpin bin"/>
    <property type="match status" value="1"/>
</dbReference>
<evidence type="ECO:0000313" key="3">
    <source>
        <dbReference type="Proteomes" id="UP000199249"/>
    </source>
</evidence>
<evidence type="ECO:0000256" key="1">
    <source>
        <dbReference type="SAM" id="MobiDB-lite"/>
    </source>
</evidence>
<feature type="compositionally biased region" description="Low complexity" evidence="1">
    <location>
        <begin position="171"/>
        <end position="187"/>
    </location>
</feature>
<gene>
    <name evidence="2" type="ORF">SAMN04488069_106271</name>
</gene>
<dbReference type="Gene3D" id="2.40.50.100">
    <property type="match status" value="1"/>
</dbReference>
<dbReference type="SUPFAM" id="SSF111369">
    <property type="entry name" value="HlyD-like secretion proteins"/>
    <property type="match status" value="1"/>
</dbReference>
<reference evidence="3" key="1">
    <citation type="submission" date="2016-10" db="EMBL/GenBank/DDBJ databases">
        <authorList>
            <person name="Varghese N."/>
            <person name="Submissions S."/>
        </authorList>
    </citation>
    <scope>NUCLEOTIDE SEQUENCE [LARGE SCALE GENOMIC DNA]</scope>
    <source>
        <strain evidence="3">CGMCC 1.8975</strain>
    </source>
</reference>
<dbReference type="RefSeq" id="WP_092740046.1">
    <property type="nucleotide sequence ID" value="NZ_FNOV01000006.1"/>
</dbReference>
<dbReference type="AlphaFoldDB" id="A0A1H3I536"/>
<evidence type="ECO:0000313" key="2">
    <source>
        <dbReference type="EMBL" id="SDY22208.1"/>
    </source>
</evidence>
<protein>
    <submittedName>
        <fullName evidence="2">Uncharacterized protein</fullName>
    </submittedName>
</protein>
<dbReference type="OrthoDB" id="885472at2"/>
<organism evidence="2 3">
    <name type="scientific">Hymenobacter psychrophilus</name>
    <dbReference type="NCBI Taxonomy" id="651662"/>
    <lineage>
        <taxon>Bacteria</taxon>
        <taxon>Pseudomonadati</taxon>
        <taxon>Bacteroidota</taxon>
        <taxon>Cytophagia</taxon>
        <taxon>Cytophagales</taxon>
        <taxon>Hymenobacteraceae</taxon>
        <taxon>Hymenobacter</taxon>
    </lineage>
</organism>
<dbReference type="EMBL" id="FNOV01000006">
    <property type="protein sequence ID" value="SDY22208.1"/>
    <property type="molecule type" value="Genomic_DNA"/>
</dbReference>
<dbReference type="Proteomes" id="UP000199249">
    <property type="component" value="Unassembled WGS sequence"/>
</dbReference>
<name>A0A1H3I536_9BACT</name>